<dbReference type="Proteomes" id="UP001497525">
    <property type="component" value="Unassembled WGS sequence"/>
</dbReference>
<dbReference type="AlphaFoldDB" id="A0AAV2T588"/>
<proteinExistence type="predicted"/>
<reference evidence="2" key="1">
    <citation type="submission" date="2024-06" db="EMBL/GenBank/DDBJ databases">
        <authorList>
            <person name="Liu X."/>
            <person name="Lenzi L."/>
            <person name="Haldenby T S."/>
            <person name="Uol C."/>
        </authorList>
    </citation>
    <scope>NUCLEOTIDE SEQUENCE</scope>
</reference>
<feature type="compositionally biased region" description="Polar residues" evidence="1">
    <location>
        <begin position="202"/>
        <end position="217"/>
    </location>
</feature>
<organism evidence="2 3">
    <name type="scientific">Calicophoron daubneyi</name>
    <name type="common">Rumen fluke</name>
    <name type="synonym">Paramphistomum daubneyi</name>
    <dbReference type="NCBI Taxonomy" id="300641"/>
    <lineage>
        <taxon>Eukaryota</taxon>
        <taxon>Metazoa</taxon>
        <taxon>Spiralia</taxon>
        <taxon>Lophotrochozoa</taxon>
        <taxon>Platyhelminthes</taxon>
        <taxon>Trematoda</taxon>
        <taxon>Digenea</taxon>
        <taxon>Plagiorchiida</taxon>
        <taxon>Pronocephalata</taxon>
        <taxon>Paramphistomoidea</taxon>
        <taxon>Paramphistomidae</taxon>
        <taxon>Calicophoron</taxon>
    </lineage>
</organism>
<feature type="compositionally biased region" description="Basic and acidic residues" evidence="1">
    <location>
        <begin position="44"/>
        <end position="53"/>
    </location>
</feature>
<feature type="compositionally biased region" description="Basic and acidic residues" evidence="1">
    <location>
        <begin position="93"/>
        <end position="116"/>
    </location>
</feature>
<evidence type="ECO:0000313" key="2">
    <source>
        <dbReference type="EMBL" id="CAL5131550.1"/>
    </source>
</evidence>
<protein>
    <submittedName>
        <fullName evidence="2">Uncharacterized protein</fullName>
    </submittedName>
</protein>
<feature type="compositionally biased region" description="Basic and acidic residues" evidence="1">
    <location>
        <begin position="218"/>
        <end position="233"/>
    </location>
</feature>
<feature type="region of interest" description="Disordered" evidence="1">
    <location>
        <begin position="1"/>
        <end position="134"/>
    </location>
</feature>
<dbReference type="EMBL" id="CAXLJL010000100">
    <property type="protein sequence ID" value="CAL5131550.1"/>
    <property type="molecule type" value="Genomic_DNA"/>
</dbReference>
<sequence>MPRRSGHHNSEENPTPRRTSARIAAVQAASPAKPPTKSPRRKRQSAERHKATSEDTESQQSQVKSESSIEEVNGVDNGSAKDPELTADSQEIPLKKTKVDEKPGDEQSVEPKEKVANHPVNEPPKEEAAPADFEVVEKSDVPAPDSTEVNAAVSAQGEDGNLLVGFVQVDKEELPSATSLEVKQVTPLKEPEQKPADHVTPATITTEDVLMSNSVNGDSHDAPTQKSETKEPVELVQNKIAPADDAQTAPALAAGDSMPNDIASESIPQ</sequence>
<name>A0AAV2T588_CALDB</name>
<comment type="caution">
    <text evidence="2">The sequence shown here is derived from an EMBL/GenBank/DDBJ whole genome shotgun (WGS) entry which is preliminary data.</text>
</comment>
<evidence type="ECO:0000256" key="1">
    <source>
        <dbReference type="SAM" id="MobiDB-lite"/>
    </source>
</evidence>
<feature type="compositionally biased region" description="Low complexity" evidence="1">
    <location>
        <begin position="241"/>
        <end position="254"/>
    </location>
</feature>
<accession>A0AAV2T588</accession>
<gene>
    <name evidence="2" type="ORF">CDAUBV1_LOCUS4042</name>
</gene>
<feature type="region of interest" description="Disordered" evidence="1">
    <location>
        <begin position="186"/>
        <end position="269"/>
    </location>
</feature>
<evidence type="ECO:0000313" key="3">
    <source>
        <dbReference type="Proteomes" id="UP001497525"/>
    </source>
</evidence>